<evidence type="ECO:0000313" key="2">
    <source>
        <dbReference type="EnsemblPlants" id="TuG1812G0600002316.01.T03"/>
    </source>
</evidence>
<dbReference type="EnsemblPlants" id="TuG1812G0600002316.01.T07">
    <property type="protein sequence ID" value="TuG1812G0600002316.01.T07"/>
    <property type="gene ID" value="TuG1812G0600002316.01"/>
</dbReference>
<dbReference type="EnsemblPlants" id="TuG1812G0600002316.01.T06">
    <property type="protein sequence ID" value="TuG1812G0600002316.01.T06"/>
    <property type="gene ID" value="TuG1812G0600002316.01"/>
</dbReference>
<feature type="region of interest" description="Disordered" evidence="1">
    <location>
        <begin position="1"/>
        <end position="25"/>
    </location>
</feature>
<reference evidence="3" key="1">
    <citation type="journal article" date="2013" name="Nature">
        <title>Draft genome of the wheat A-genome progenitor Triticum urartu.</title>
        <authorList>
            <person name="Ling H.Q."/>
            <person name="Zhao S."/>
            <person name="Liu D."/>
            <person name="Wang J."/>
            <person name="Sun H."/>
            <person name="Zhang C."/>
            <person name="Fan H."/>
            <person name="Li D."/>
            <person name="Dong L."/>
            <person name="Tao Y."/>
            <person name="Gao C."/>
            <person name="Wu H."/>
            <person name="Li Y."/>
            <person name="Cui Y."/>
            <person name="Guo X."/>
            <person name="Zheng S."/>
            <person name="Wang B."/>
            <person name="Yu K."/>
            <person name="Liang Q."/>
            <person name="Yang W."/>
            <person name="Lou X."/>
            <person name="Chen J."/>
            <person name="Feng M."/>
            <person name="Jian J."/>
            <person name="Zhang X."/>
            <person name="Luo G."/>
            <person name="Jiang Y."/>
            <person name="Liu J."/>
            <person name="Wang Z."/>
            <person name="Sha Y."/>
            <person name="Zhang B."/>
            <person name="Wu H."/>
            <person name="Tang D."/>
            <person name="Shen Q."/>
            <person name="Xue P."/>
            <person name="Zou S."/>
            <person name="Wang X."/>
            <person name="Liu X."/>
            <person name="Wang F."/>
            <person name="Yang Y."/>
            <person name="An X."/>
            <person name="Dong Z."/>
            <person name="Zhang K."/>
            <person name="Zhang X."/>
            <person name="Luo M.C."/>
            <person name="Dvorak J."/>
            <person name="Tong Y."/>
            <person name="Wang J."/>
            <person name="Yang H."/>
            <person name="Li Z."/>
            <person name="Wang D."/>
            <person name="Zhang A."/>
            <person name="Wang J."/>
        </authorList>
    </citation>
    <scope>NUCLEOTIDE SEQUENCE</scope>
    <source>
        <strain evidence="3">cv. G1812</strain>
    </source>
</reference>
<dbReference type="EnsemblPlants" id="TuG1812G0600002316.01.T05">
    <property type="protein sequence ID" value="TuG1812G0600002316.01.T05"/>
    <property type="gene ID" value="TuG1812G0600002316.01"/>
</dbReference>
<name>A0A8R7QPD0_TRIUA</name>
<feature type="compositionally biased region" description="Polar residues" evidence="1">
    <location>
        <begin position="1"/>
        <end position="10"/>
    </location>
</feature>
<sequence>KRSNPSRQTLSSRAPHPLSHAAAPLPARLDGLLSSPCRRPPPFSLEQRCLSRAAASPWTSVAAAPPWTRRRDGSPGWIPSSGPILHLSGCPVATQQQQATCSSSFLPSMDELDGDVVQPDHGHDYLTHKSRLSG</sequence>
<dbReference type="Gramene" id="TuG1812G0600002316.01.T06">
    <property type="protein sequence ID" value="TuG1812G0600002316.01.T06"/>
    <property type="gene ID" value="TuG1812G0600002316.01"/>
</dbReference>
<keyword evidence="3" id="KW-1185">Reference proteome</keyword>
<organism evidence="2 3">
    <name type="scientific">Triticum urartu</name>
    <name type="common">Red wild einkorn</name>
    <name type="synonym">Crithodium urartu</name>
    <dbReference type="NCBI Taxonomy" id="4572"/>
    <lineage>
        <taxon>Eukaryota</taxon>
        <taxon>Viridiplantae</taxon>
        <taxon>Streptophyta</taxon>
        <taxon>Embryophyta</taxon>
        <taxon>Tracheophyta</taxon>
        <taxon>Spermatophyta</taxon>
        <taxon>Magnoliopsida</taxon>
        <taxon>Liliopsida</taxon>
        <taxon>Poales</taxon>
        <taxon>Poaceae</taxon>
        <taxon>BOP clade</taxon>
        <taxon>Pooideae</taxon>
        <taxon>Triticodae</taxon>
        <taxon>Triticeae</taxon>
        <taxon>Triticinae</taxon>
        <taxon>Triticum</taxon>
    </lineage>
</organism>
<dbReference type="Gramene" id="TuG1812G0600002316.01.T05">
    <property type="protein sequence ID" value="TuG1812G0600002316.01.T05"/>
    <property type="gene ID" value="TuG1812G0600002316.01"/>
</dbReference>
<dbReference type="EnsemblPlants" id="TuG1812G0600002316.01.T01">
    <property type="protein sequence ID" value="TuG1812G0600002316.01.T01"/>
    <property type="gene ID" value="TuG1812G0600002316.01"/>
</dbReference>
<dbReference type="Gramene" id="TuG1812G0600002316.01.T04">
    <property type="protein sequence ID" value="TuG1812G0600002316.01.T04"/>
    <property type="gene ID" value="TuG1812G0600002316.01"/>
</dbReference>
<evidence type="ECO:0000313" key="3">
    <source>
        <dbReference type="Proteomes" id="UP000015106"/>
    </source>
</evidence>
<feature type="region of interest" description="Disordered" evidence="1">
    <location>
        <begin position="112"/>
        <end position="134"/>
    </location>
</feature>
<reference evidence="2" key="3">
    <citation type="submission" date="2022-06" db="UniProtKB">
        <authorList>
            <consortium name="EnsemblPlants"/>
        </authorList>
    </citation>
    <scope>IDENTIFICATION</scope>
</reference>
<dbReference type="Gramene" id="TuG1812G0600002316.01.T01">
    <property type="protein sequence ID" value="TuG1812G0600002316.01.T01"/>
    <property type="gene ID" value="TuG1812G0600002316.01"/>
</dbReference>
<dbReference type="Proteomes" id="UP000015106">
    <property type="component" value="Chromosome 6"/>
</dbReference>
<protein>
    <submittedName>
        <fullName evidence="2">Uncharacterized protein</fullName>
    </submittedName>
</protein>
<proteinExistence type="predicted"/>
<dbReference type="Gramene" id="TuG1812G0600002316.01.T02">
    <property type="protein sequence ID" value="TuG1812G0600002316.01.T02"/>
    <property type="gene ID" value="TuG1812G0600002316.01"/>
</dbReference>
<dbReference type="EnsemblPlants" id="TuG1812G0600002316.01.T04">
    <property type="protein sequence ID" value="TuG1812G0600002316.01.T04"/>
    <property type="gene ID" value="TuG1812G0600002316.01"/>
</dbReference>
<dbReference type="AlphaFoldDB" id="A0A8R7QPD0"/>
<evidence type="ECO:0000256" key="1">
    <source>
        <dbReference type="SAM" id="MobiDB-lite"/>
    </source>
</evidence>
<feature type="compositionally biased region" description="Low complexity" evidence="1">
    <location>
        <begin position="11"/>
        <end position="25"/>
    </location>
</feature>
<feature type="compositionally biased region" description="Basic and acidic residues" evidence="1">
    <location>
        <begin position="118"/>
        <end position="127"/>
    </location>
</feature>
<dbReference type="EnsemblPlants" id="TuG1812G0600002316.01.T02">
    <property type="protein sequence ID" value="TuG1812G0600002316.01.T02"/>
    <property type="gene ID" value="TuG1812G0600002316.01"/>
</dbReference>
<reference evidence="2" key="2">
    <citation type="submission" date="2018-03" db="EMBL/GenBank/DDBJ databases">
        <title>The Triticum urartu genome reveals the dynamic nature of wheat genome evolution.</title>
        <authorList>
            <person name="Ling H."/>
            <person name="Ma B."/>
            <person name="Shi X."/>
            <person name="Liu H."/>
            <person name="Dong L."/>
            <person name="Sun H."/>
            <person name="Cao Y."/>
            <person name="Gao Q."/>
            <person name="Zheng S."/>
            <person name="Li Y."/>
            <person name="Yu Y."/>
            <person name="Du H."/>
            <person name="Qi M."/>
            <person name="Li Y."/>
            <person name="Yu H."/>
            <person name="Cui Y."/>
            <person name="Wang N."/>
            <person name="Chen C."/>
            <person name="Wu H."/>
            <person name="Zhao Y."/>
            <person name="Zhang J."/>
            <person name="Li Y."/>
            <person name="Zhou W."/>
            <person name="Zhang B."/>
            <person name="Hu W."/>
            <person name="Eijk M."/>
            <person name="Tang J."/>
            <person name="Witsenboer H."/>
            <person name="Zhao S."/>
            <person name="Li Z."/>
            <person name="Zhang A."/>
            <person name="Wang D."/>
            <person name="Liang C."/>
        </authorList>
    </citation>
    <scope>NUCLEOTIDE SEQUENCE [LARGE SCALE GENOMIC DNA]</scope>
    <source>
        <strain evidence="2">cv. G1812</strain>
    </source>
</reference>
<dbReference type="Gramene" id="TuG1812G0600002316.01.T07">
    <property type="protein sequence ID" value="TuG1812G0600002316.01.T07"/>
    <property type="gene ID" value="TuG1812G0600002316.01"/>
</dbReference>
<accession>A0A8R7QPD0</accession>
<dbReference type="EnsemblPlants" id="TuG1812G0600002316.01.T03">
    <property type="protein sequence ID" value="TuG1812G0600002316.01.T03"/>
    <property type="gene ID" value="TuG1812G0600002316.01"/>
</dbReference>
<dbReference type="Gramene" id="TuG1812G0600002316.01.T03">
    <property type="protein sequence ID" value="TuG1812G0600002316.01.T03"/>
    <property type="gene ID" value="TuG1812G0600002316.01"/>
</dbReference>